<reference evidence="2 3" key="1">
    <citation type="submission" date="2014-08" db="EMBL/GenBank/DDBJ databases">
        <authorList>
            <person name="Wibberg D."/>
        </authorList>
    </citation>
    <scope>NUCLEOTIDE SEQUENCE [LARGE SCALE GENOMIC DNA]</scope>
    <source>
        <strain evidence="3">ING2-E5B</strain>
    </source>
</reference>
<dbReference type="HOGENOM" id="CLU_2057669_0_0_10"/>
<proteinExistence type="predicted"/>
<evidence type="ECO:0000256" key="1">
    <source>
        <dbReference type="SAM" id="Phobius"/>
    </source>
</evidence>
<keyword evidence="3" id="KW-1185">Reference proteome</keyword>
<dbReference type="Proteomes" id="UP000032417">
    <property type="component" value="Chromosome 1"/>
</dbReference>
<keyword evidence="1" id="KW-1133">Transmembrane helix</keyword>
<name>A0A098C4P6_9BACT</name>
<feature type="transmembrane region" description="Helical" evidence="1">
    <location>
        <begin position="64"/>
        <end position="85"/>
    </location>
</feature>
<sequence length="136" mass="15516">MENNDKNNAEEIIKKMIESSKIKAPENLKYRIMHQIETEKAFSTQKINEQASDKKATGNVLKDLASIFGTMYAVLAVIIATAYFIKGSEFLFSIQFWGSIVFVASIFSLLWLISRLDANLKEKRSSENLHEKNSTY</sequence>
<feature type="transmembrane region" description="Helical" evidence="1">
    <location>
        <begin position="91"/>
        <end position="113"/>
    </location>
</feature>
<keyword evidence="1" id="KW-0472">Membrane</keyword>
<protein>
    <submittedName>
        <fullName evidence="2">Uncharacterized protein</fullName>
    </submittedName>
</protein>
<dbReference type="EMBL" id="LN515532">
    <property type="protein sequence ID" value="CEA16892.1"/>
    <property type="molecule type" value="Genomic_DNA"/>
</dbReference>
<gene>
    <name evidence="2" type="ORF">ING2E5B_2164</name>
</gene>
<evidence type="ECO:0000313" key="2">
    <source>
        <dbReference type="EMBL" id="CEA16892.1"/>
    </source>
</evidence>
<accession>A0A098C4P6</accession>
<dbReference type="KEGG" id="pbt:ING2E5B_2164"/>
<dbReference type="AlphaFoldDB" id="A0A098C4P6"/>
<dbReference type="STRING" id="1562970.ING2E5B_2164"/>
<evidence type="ECO:0000313" key="3">
    <source>
        <dbReference type="Proteomes" id="UP000032417"/>
    </source>
</evidence>
<organism evidence="2 3">
    <name type="scientific">Fermentimonas caenicola</name>
    <dbReference type="NCBI Taxonomy" id="1562970"/>
    <lineage>
        <taxon>Bacteria</taxon>
        <taxon>Pseudomonadati</taxon>
        <taxon>Bacteroidota</taxon>
        <taxon>Bacteroidia</taxon>
        <taxon>Bacteroidales</taxon>
        <taxon>Dysgonomonadaceae</taxon>
        <taxon>Fermentimonas</taxon>
    </lineage>
</organism>
<keyword evidence="1" id="KW-0812">Transmembrane</keyword>